<reference evidence="1" key="1">
    <citation type="submission" date="2021-03" db="EMBL/GenBank/DDBJ databases">
        <title>Taxonomic study of Clostridium polyendosporum from meadow-gley soil under rice.</title>
        <authorList>
            <person name="Kobayashi H."/>
            <person name="Tanizawa Y."/>
            <person name="Yagura M."/>
        </authorList>
    </citation>
    <scope>NUCLEOTIDE SEQUENCE</scope>
    <source>
        <strain evidence="1">JCM 30710</strain>
    </source>
</reference>
<dbReference type="EMBL" id="BOPZ01000023">
    <property type="protein sequence ID" value="GIM29824.1"/>
    <property type="molecule type" value="Genomic_DNA"/>
</dbReference>
<name>A0A919S1P7_9CLOT</name>
<dbReference type="RefSeq" id="WP_212904512.1">
    <property type="nucleotide sequence ID" value="NZ_BOPZ01000023.1"/>
</dbReference>
<sequence length="114" mass="13013">MLRIYDYLKSKEIDVYFVGQHKGECKSPYVVLKDDGTGGQNGSNKIGAQTVDIIFFVPQNQFTKIISFKSTVKVYLKELNFLRYTGVEMGTITDDEKKALTCSILYQIQKELEV</sequence>
<accession>A0A919S1P7</accession>
<organism evidence="1 2">
    <name type="scientific">Clostridium polyendosporum</name>
    <dbReference type="NCBI Taxonomy" id="69208"/>
    <lineage>
        <taxon>Bacteria</taxon>
        <taxon>Bacillati</taxon>
        <taxon>Bacillota</taxon>
        <taxon>Clostridia</taxon>
        <taxon>Eubacteriales</taxon>
        <taxon>Clostridiaceae</taxon>
        <taxon>Clostridium</taxon>
    </lineage>
</organism>
<dbReference type="AlphaFoldDB" id="A0A919S1P7"/>
<dbReference type="Proteomes" id="UP000679179">
    <property type="component" value="Unassembled WGS sequence"/>
</dbReference>
<evidence type="ECO:0000313" key="1">
    <source>
        <dbReference type="EMBL" id="GIM29824.1"/>
    </source>
</evidence>
<proteinExistence type="predicted"/>
<comment type="caution">
    <text evidence="1">The sequence shown here is derived from an EMBL/GenBank/DDBJ whole genome shotgun (WGS) entry which is preliminary data.</text>
</comment>
<keyword evidence="2" id="KW-1185">Reference proteome</keyword>
<evidence type="ECO:0000313" key="2">
    <source>
        <dbReference type="Proteomes" id="UP000679179"/>
    </source>
</evidence>
<protein>
    <submittedName>
        <fullName evidence="1">Uncharacterized protein</fullName>
    </submittedName>
</protein>
<gene>
    <name evidence="1" type="ORF">CPJCM30710_24900</name>
</gene>